<feature type="compositionally biased region" description="Pro residues" evidence="1">
    <location>
        <begin position="257"/>
        <end position="267"/>
    </location>
</feature>
<evidence type="ECO:0000256" key="1">
    <source>
        <dbReference type="SAM" id="MobiDB-lite"/>
    </source>
</evidence>
<evidence type="ECO:0000313" key="4">
    <source>
        <dbReference type="Proteomes" id="UP000441404"/>
    </source>
</evidence>
<feature type="compositionally biased region" description="Low complexity" evidence="1">
    <location>
        <begin position="241"/>
        <end position="256"/>
    </location>
</feature>
<dbReference type="AlphaFoldDB" id="A0A6A7YJP9"/>
<gene>
    <name evidence="3" type="ORF">GHO39_25850</name>
    <name evidence="2" type="ORF">GHO40_23595</name>
</gene>
<dbReference type="Gene3D" id="2.180.10.10">
    <property type="entry name" value="RHS repeat-associated core"/>
    <property type="match status" value="1"/>
</dbReference>
<name>A0A6A7YJP9_9PSED</name>
<feature type="compositionally biased region" description="Pro residues" evidence="1">
    <location>
        <begin position="205"/>
        <end position="216"/>
    </location>
</feature>
<dbReference type="Proteomes" id="UP000489190">
    <property type="component" value="Unassembled WGS sequence"/>
</dbReference>
<evidence type="ECO:0000313" key="3">
    <source>
        <dbReference type="EMBL" id="MQT92521.1"/>
    </source>
</evidence>
<feature type="compositionally biased region" description="Low complexity" evidence="1">
    <location>
        <begin position="297"/>
        <end position="312"/>
    </location>
</feature>
<protein>
    <submittedName>
        <fullName evidence="3">RHS repeat-associated core domain-containing protein</fullName>
    </submittedName>
</protein>
<evidence type="ECO:0000313" key="2">
    <source>
        <dbReference type="EMBL" id="MQT49686.1"/>
    </source>
</evidence>
<dbReference type="NCBIfam" id="TIGR03696">
    <property type="entry name" value="Rhs_assc_core"/>
    <property type="match status" value="1"/>
</dbReference>
<dbReference type="EMBL" id="WIWJ01000063">
    <property type="protein sequence ID" value="MQT49686.1"/>
    <property type="molecule type" value="Genomic_DNA"/>
</dbReference>
<dbReference type="EMBL" id="WIWI01000113">
    <property type="protein sequence ID" value="MQT92521.1"/>
    <property type="molecule type" value="Genomic_DNA"/>
</dbReference>
<organism evidence="3 5">
    <name type="scientific">Pseudomonas helleri</name>
    <dbReference type="NCBI Taxonomy" id="1608996"/>
    <lineage>
        <taxon>Bacteria</taxon>
        <taxon>Pseudomonadati</taxon>
        <taxon>Pseudomonadota</taxon>
        <taxon>Gammaproteobacteria</taxon>
        <taxon>Pseudomonadales</taxon>
        <taxon>Pseudomonadaceae</taxon>
        <taxon>Pseudomonas</taxon>
    </lineage>
</organism>
<comment type="caution">
    <text evidence="3">The sequence shown here is derived from an EMBL/GenBank/DDBJ whole genome shotgun (WGS) entry which is preliminary data.</text>
</comment>
<dbReference type="SUPFAM" id="SSF56399">
    <property type="entry name" value="ADP-ribosylation"/>
    <property type="match status" value="1"/>
</dbReference>
<reference evidence="4 5" key="1">
    <citation type="submission" date="2019-10" db="EMBL/GenBank/DDBJ databases">
        <title>Evaluation of single-gene subtyping targets for Pseudomonas.</title>
        <authorList>
            <person name="Reichler S.J."/>
            <person name="Orsi R.H."/>
            <person name="Wiedmann M."/>
            <person name="Martin N.H."/>
            <person name="Murphy S.I."/>
        </authorList>
    </citation>
    <scope>NUCLEOTIDE SEQUENCE [LARGE SCALE GENOMIC DNA]</scope>
    <source>
        <strain evidence="3 5">FSL R10-3254</strain>
        <strain evidence="2 4">FSL R10-3257</strain>
    </source>
</reference>
<accession>A0A6A7YJP9</accession>
<dbReference type="Proteomes" id="UP000441404">
    <property type="component" value="Unassembled WGS sequence"/>
</dbReference>
<feature type="compositionally biased region" description="Pro residues" evidence="1">
    <location>
        <begin position="276"/>
        <end position="288"/>
    </location>
</feature>
<feature type="region of interest" description="Disordered" evidence="1">
    <location>
        <begin position="203"/>
        <end position="312"/>
    </location>
</feature>
<sequence length="312" mass="34187">MKPCVAALSMVYHYDPLDRLSGVDGRRRFYNRQRIATELEGPAHRCFFESPSQPLAQFKRGDDTPSTLLMTDQHSCVLLSLNTDGLQSYPYSAYGHRPIPMNQQSVLGFNGERVDTITGHYLLGLGYRAFNPVLMRFNSPDSWSPFGKGGTNTYAYCKGDPINHVDPDGHLTLRPLKIHVITLDVVRRRRPRAINAPIALFNQRPVPPAPLTPHPGTPGVNHDPWGRGLPTQPAPVPAPESSVLASRSRSRSASPPVFIPPAPPAPSSRPQSRSSSPPPDFIPPPPPDFVRTSRAPNSAATVSNTTSSIRET</sequence>
<evidence type="ECO:0000313" key="5">
    <source>
        <dbReference type="Proteomes" id="UP000489190"/>
    </source>
</evidence>
<proteinExistence type="predicted"/>
<dbReference type="InterPro" id="IPR022385">
    <property type="entry name" value="Rhs_assc_core"/>
</dbReference>